<name>A0A3B0ZNL7_9ZZZZ</name>
<evidence type="ECO:0000313" key="2">
    <source>
        <dbReference type="EMBL" id="VAW88927.1"/>
    </source>
</evidence>
<dbReference type="InterPro" id="IPR005031">
    <property type="entry name" value="COQ10_START"/>
</dbReference>
<sequence>MASISRNALVPFSAAQMYLLVDDIERYDQFLPWCSGTEVISRDEDEVRATINISKAGFNKRFSTCNRMQHNKMIEIRLLEGPFKHLEGYWRFDALAEDACKVTLDLQFEFSNKLIGMTFGPVFGQIAGSLMDAFMNRAKQVYGK</sequence>
<dbReference type="PANTHER" id="PTHR12901:SF10">
    <property type="entry name" value="COENZYME Q-BINDING PROTEIN COQ10, MITOCHONDRIAL"/>
    <property type="match status" value="1"/>
</dbReference>
<feature type="domain" description="Coenzyme Q-binding protein COQ10 START" evidence="1">
    <location>
        <begin position="10"/>
        <end position="134"/>
    </location>
</feature>
<dbReference type="Gene3D" id="3.30.530.20">
    <property type="match status" value="1"/>
</dbReference>
<dbReference type="GO" id="GO:0045333">
    <property type="term" value="P:cellular respiration"/>
    <property type="evidence" value="ECO:0007669"/>
    <property type="project" value="InterPro"/>
</dbReference>
<organism evidence="2">
    <name type="scientific">hydrothermal vent metagenome</name>
    <dbReference type="NCBI Taxonomy" id="652676"/>
    <lineage>
        <taxon>unclassified sequences</taxon>
        <taxon>metagenomes</taxon>
        <taxon>ecological metagenomes</taxon>
    </lineage>
</organism>
<dbReference type="GO" id="GO:0048039">
    <property type="term" value="F:ubiquinone binding"/>
    <property type="evidence" value="ECO:0007669"/>
    <property type="project" value="InterPro"/>
</dbReference>
<dbReference type="PANTHER" id="PTHR12901">
    <property type="entry name" value="SPERM PROTEIN HOMOLOG"/>
    <property type="match status" value="1"/>
</dbReference>
<proteinExistence type="predicted"/>
<gene>
    <name evidence="2" type="ORF">MNBD_GAMMA18-1600</name>
</gene>
<dbReference type="Pfam" id="PF03364">
    <property type="entry name" value="Polyketide_cyc"/>
    <property type="match status" value="1"/>
</dbReference>
<reference evidence="2" key="1">
    <citation type="submission" date="2018-06" db="EMBL/GenBank/DDBJ databases">
        <authorList>
            <person name="Zhirakovskaya E."/>
        </authorList>
    </citation>
    <scope>NUCLEOTIDE SEQUENCE</scope>
</reference>
<dbReference type="CDD" id="cd07813">
    <property type="entry name" value="COQ10p_like"/>
    <property type="match status" value="1"/>
</dbReference>
<dbReference type="AlphaFoldDB" id="A0A3B0ZNL7"/>
<dbReference type="InterPro" id="IPR023393">
    <property type="entry name" value="START-like_dom_sf"/>
</dbReference>
<accession>A0A3B0ZNL7</accession>
<evidence type="ECO:0000259" key="1">
    <source>
        <dbReference type="Pfam" id="PF03364"/>
    </source>
</evidence>
<dbReference type="SUPFAM" id="SSF55961">
    <property type="entry name" value="Bet v1-like"/>
    <property type="match status" value="1"/>
</dbReference>
<protein>
    <submittedName>
        <fullName evidence="2">Ribosome association toxin RatA</fullName>
    </submittedName>
</protein>
<dbReference type="InterPro" id="IPR044996">
    <property type="entry name" value="COQ10-like"/>
</dbReference>
<dbReference type="EMBL" id="UOFP01000243">
    <property type="protein sequence ID" value="VAW88927.1"/>
    <property type="molecule type" value="Genomic_DNA"/>
</dbReference>